<feature type="compositionally biased region" description="Low complexity" evidence="3">
    <location>
        <begin position="476"/>
        <end position="489"/>
    </location>
</feature>
<feature type="domain" description="BRO1" evidence="4">
    <location>
        <begin position="2"/>
        <end position="448"/>
    </location>
</feature>
<dbReference type="InterPro" id="IPR038499">
    <property type="entry name" value="BRO1_sf"/>
</dbReference>
<dbReference type="eggNOG" id="ENOG502QWTM">
    <property type="taxonomic scope" value="Eukaryota"/>
</dbReference>
<dbReference type="AlphaFoldDB" id="A0A0W0GEA8"/>
<gene>
    <name evidence="5" type="ORF">WG66_530</name>
</gene>
<evidence type="ECO:0000256" key="2">
    <source>
        <dbReference type="ARBA" id="ARBA00022193"/>
    </source>
</evidence>
<evidence type="ECO:0000256" key="3">
    <source>
        <dbReference type="SAM" id="MobiDB-lite"/>
    </source>
</evidence>
<dbReference type="GO" id="GO:0005886">
    <property type="term" value="C:plasma membrane"/>
    <property type="evidence" value="ECO:0007669"/>
    <property type="project" value="TreeGrafter"/>
</dbReference>
<reference evidence="5 6" key="1">
    <citation type="submission" date="2015-12" db="EMBL/GenBank/DDBJ databases">
        <title>Draft genome sequence of Moniliophthora roreri, the causal agent of frosty pod rot of cacao.</title>
        <authorList>
            <person name="Aime M.C."/>
            <person name="Diaz-Valderrama J.R."/>
            <person name="Kijpornyongpan T."/>
            <person name="Phillips-Mora W."/>
        </authorList>
    </citation>
    <scope>NUCLEOTIDE SEQUENCE [LARGE SCALE GENOMIC DNA]</scope>
    <source>
        <strain evidence="5 6">MCA 2952</strain>
    </source>
</reference>
<evidence type="ECO:0000256" key="1">
    <source>
        <dbReference type="ARBA" id="ARBA00010997"/>
    </source>
</evidence>
<comment type="similarity">
    <text evidence="1">Belongs to the palC family.</text>
</comment>
<dbReference type="EMBL" id="LATX01000216">
    <property type="protein sequence ID" value="KTB46897.1"/>
    <property type="molecule type" value="Genomic_DNA"/>
</dbReference>
<organism evidence="5 6">
    <name type="scientific">Moniliophthora roreri</name>
    <name type="common">Frosty pod rot fungus</name>
    <name type="synonym">Monilia roreri</name>
    <dbReference type="NCBI Taxonomy" id="221103"/>
    <lineage>
        <taxon>Eukaryota</taxon>
        <taxon>Fungi</taxon>
        <taxon>Dikarya</taxon>
        <taxon>Basidiomycota</taxon>
        <taxon>Agaricomycotina</taxon>
        <taxon>Agaricomycetes</taxon>
        <taxon>Agaricomycetidae</taxon>
        <taxon>Agaricales</taxon>
        <taxon>Marasmiineae</taxon>
        <taxon>Marasmiaceae</taxon>
        <taxon>Moniliophthora</taxon>
    </lineage>
</organism>
<dbReference type="InterPro" id="IPR004328">
    <property type="entry name" value="BRO1_dom"/>
</dbReference>
<evidence type="ECO:0000259" key="4">
    <source>
        <dbReference type="PROSITE" id="PS51180"/>
    </source>
</evidence>
<name>A0A0W0GEA8_MONRR</name>
<dbReference type="Proteomes" id="UP000054988">
    <property type="component" value="Unassembled WGS sequence"/>
</dbReference>
<evidence type="ECO:0000313" key="5">
    <source>
        <dbReference type="EMBL" id="KTB46897.1"/>
    </source>
</evidence>
<dbReference type="CDD" id="cd09245">
    <property type="entry name" value="BRO1_UmRIM23-like"/>
    <property type="match status" value="1"/>
</dbReference>
<feature type="region of interest" description="Disordered" evidence="3">
    <location>
        <begin position="457"/>
        <end position="489"/>
    </location>
</feature>
<protein>
    <recommendedName>
        <fullName evidence="2">pH-response regulator protein palC</fullName>
    </recommendedName>
</protein>
<dbReference type="GO" id="GO:0071467">
    <property type="term" value="P:cellular response to pH"/>
    <property type="evidence" value="ECO:0007669"/>
    <property type="project" value="InterPro"/>
</dbReference>
<comment type="caution">
    <text evidence="5">The sequence shown here is derived from an EMBL/GenBank/DDBJ whole genome shotgun (WGS) entry which is preliminary data.</text>
</comment>
<proteinExistence type="inferred from homology"/>
<dbReference type="PANTHER" id="PTHR40463:SF1">
    <property type="entry name" value="PH-RESPONSE REGULATOR PROTEIN PALC"/>
    <property type="match status" value="1"/>
</dbReference>
<sequence length="489" mass="53180">MSTYLYELPTTGAVSFSDFVLDQSSNRAYTRHISDITQTRANLRGILKESKRTDGEKDYLTLVKTLDEYLPKLLGIMGCVAHDEIGSKTEPSFSWRTTLSAHVFNSSPRLSLPSLHAEYASSLLTYAFALSNLARTIVASLGPYERDRHITKEDRESKDERLKHAADFLARASGIFTFISETVLVEWENSRDGPGSKAKFSRPPDLSKEVNTALAKLSLADAQTLFIRKLLSKSAYESNIAPGPPLPKSHPSPALLAKLHLECANLYSSARLLAKTPSGGIGEVAPELRHYLGDEAALHSALAKKWLAIDAGEKGGTVKGGDAVGFMIWAQKELTDLKDGGKSGGVGNINMGDKEKKGRSLRKDRVAEELASVGVWLKHYKKVNDTVSFSYFAWRLESTYLLQLHFQPVPSQSDLQARMPTGILAVSAKAYTPPTPAFGPGSPEYVRRQAEELDASSLAIESGESSVDSPKDSLPSSGTGTYAGAGSYF</sequence>
<dbReference type="Pfam" id="PF03097">
    <property type="entry name" value="BRO1"/>
    <property type="match status" value="1"/>
</dbReference>
<dbReference type="InterPro" id="IPR037505">
    <property type="entry name" value="pH-resp_palC"/>
</dbReference>
<dbReference type="Gene3D" id="1.25.40.280">
    <property type="entry name" value="alix/aip1 like domains"/>
    <property type="match status" value="1"/>
</dbReference>
<evidence type="ECO:0000313" key="6">
    <source>
        <dbReference type="Proteomes" id="UP000054988"/>
    </source>
</evidence>
<accession>A0A0W0GEA8</accession>
<dbReference type="PROSITE" id="PS51180">
    <property type="entry name" value="BRO1"/>
    <property type="match status" value="1"/>
</dbReference>
<dbReference type="PANTHER" id="PTHR40463">
    <property type="entry name" value="PH-RESPONSE REGULATOR PROTEIN PALC"/>
    <property type="match status" value="1"/>
</dbReference>
<dbReference type="SMART" id="SM01041">
    <property type="entry name" value="BRO1"/>
    <property type="match status" value="1"/>
</dbReference>